<dbReference type="Pfam" id="PF00326">
    <property type="entry name" value="Peptidase_S9"/>
    <property type="match status" value="1"/>
</dbReference>
<evidence type="ECO:0000256" key="1">
    <source>
        <dbReference type="ARBA" id="ARBA00010040"/>
    </source>
</evidence>
<dbReference type="PANTHER" id="PTHR42776">
    <property type="entry name" value="SERINE PEPTIDASE S9 FAMILY MEMBER"/>
    <property type="match status" value="1"/>
</dbReference>
<dbReference type="GO" id="GO:0006508">
    <property type="term" value="P:proteolysis"/>
    <property type="evidence" value="ECO:0007669"/>
    <property type="project" value="UniProtKB-KW"/>
</dbReference>
<comment type="caution">
    <text evidence="6">The sequence shown here is derived from an EMBL/GenBank/DDBJ whole genome shotgun (WGS) entry which is preliminary data.</text>
</comment>
<dbReference type="InterPro" id="IPR029058">
    <property type="entry name" value="AB_hydrolase_fold"/>
</dbReference>
<accession>A0A537IY51</accession>
<keyword evidence="2" id="KW-0645">Protease</keyword>
<dbReference type="Pfam" id="PF07676">
    <property type="entry name" value="PD40"/>
    <property type="match status" value="3"/>
</dbReference>
<organism evidence="6 7">
    <name type="scientific">Candidatus Segetimicrobium genomatis</name>
    <dbReference type="NCBI Taxonomy" id="2569760"/>
    <lineage>
        <taxon>Bacteria</taxon>
        <taxon>Bacillati</taxon>
        <taxon>Candidatus Sysuimicrobiota</taxon>
        <taxon>Candidatus Sysuimicrobiia</taxon>
        <taxon>Candidatus Sysuimicrobiales</taxon>
        <taxon>Candidatus Segetimicrobiaceae</taxon>
        <taxon>Candidatus Segetimicrobium</taxon>
    </lineage>
</organism>
<proteinExistence type="inferred from homology"/>
<dbReference type="Gene3D" id="2.120.10.30">
    <property type="entry name" value="TolB, C-terminal domain"/>
    <property type="match status" value="2"/>
</dbReference>
<gene>
    <name evidence="6" type="ORF">E6H05_04360</name>
</gene>
<comment type="similarity">
    <text evidence="1">Belongs to the peptidase S9C family.</text>
</comment>
<keyword evidence="4" id="KW-0720">Serine protease</keyword>
<dbReference type="EMBL" id="VBAP01000027">
    <property type="protein sequence ID" value="TMI76213.1"/>
    <property type="molecule type" value="Genomic_DNA"/>
</dbReference>
<feature type="domain" description="Peptidase S9 prolyl oligopeptidase catalytic" evidence="5">
    <location>
        <begin position="466"/>
        <end position="675"/>
    </location>
</feature>
<dbReference type="InterPro" id="IPR011042">
    <property type="entry name" value="6-blade_b-propeller_TolB-like"/>
</dbReference>
<dbReference type="FunFam" id="3.40.50.1820:FF:000028">
    <property type="entry name" value="S9 family peptidase"/>
    <property type="match status" value="1"/>
</dbReference>
<dbReference type="Proteomes" id="UP000318834">
    <property type="component" value="Unassembled WGS sequence"/>
</dbReference>
<dbReference type="Gene3D" id="3.40.50.1820">
    <property type="entry name" value="alpha/beta hydrolase"/>
    <property type="match status" value="1"/>
</dbReference>
<dbReference type="InterPro" id="IPR001375">
    <property type="entry name" value="Peptidase_S9_cat"/>
</dbReference>
<sequence length="694" mass="76565">MAKRKITIEDLLSLKWVSDPQVSLDGSRIAFVQTVVDGEADTYRSHLWVAPVDGGASTELGAGDPRQFTAGEHRDSMPRWSPDGRWIAFLSDRGTGKPEPGARRPKQLFVIPADGGEARLLVRAAYHPSDLVWAPDGRSLAFVGKPVRDDPKNDVKVITRVRYKYDGEGFWDGRYKHLFSVPVEGDYTPDLGAGTPRQISSGDFDHADPAWSPDGRYLSCVANRTEEADYTNVTDIWIIPVEGGEPRQLTKSVGPSASPAWSPDGRFVAYYGHDNAYMSATNTAVWIVPAGGGDPVNLTAAFDRSLEHHVITDMRAHPEIGGPVWSADGSRIFAIIAEGATNQLGVVDARHGGVTALTSARREIFGLAIRSIGDVAVIAASDPATPCDLWVVPLDGRAAERRLTRVNQTVLDQVLLSAPERFTYQGADGWPVEGWVMRPAEFRDGVRYPAVLQIHGGPHGAYGEAFFHEFQLLAAEGFAVVYTNPRGSQGYGQQFTAATHHDWGGKDYEDIMRGLDDAIARFSFIDPTRLGVAGGSYGGFMTNWVIGHTDRFKAAVTMRSISNNLSQWGTSDLAFMKGFWEFPGDPWQAPTWYWEHSPLAYVERITTPLLILHSEQDLRCPIEEAEQLFAALKKLRRETMFVRFPNESHDLSRIGQPSHRVERLRWIVTWLADHLRRPAAAPAREPAVASGGTE</sequence>
<dbReference type="SUPFAM" id="SSF53474">
    <property type="entry name" value="alpha/beta-Hydrolases"/>
    <property type="match status" value="1"/>
</dbReference>
<dbReference type="InterPro" id="IPR011659">
    <property type="entry name" value="WD40"/>
</dbReference>
<evidence type="ECO:0000259" key="5">
    <source>
        <dbReference type="Pfam" id="PF00326"/>
    </source>
</evidence>
<reference evidence="6 7" key="1">
    <citation type="journal article" date="2019" name="Nat. Microbiol.">
        <title>Mediterranean grassland soil C-N compound turnover is dependent on rainfall and depth, and is mediated by genomically divergent microorganisms.</title>
        <authorList>
            <person name="Diamond S."/>
            <person name="Andeer P.F."/>
            <person name="Li Z."/>
            <person name="Crits-Christoph A."/>
            <person name="Burstein D."/>
            <person name="Anantharaman K."/>
            <person name="Lane K.R."/>
            <person name="Thomas B.C."/>
            <person name="Pan C."/>
            <person name="Northen T.R."/>
            <person name="Banfield J.F."/>
        </authorList>
    </citation>
    <scope>NUCLEOTIDE SEQUENCE [LARGE SCALE GENOMIC DNA]</scope>
    <source>
        <strain evidence="6">NP_8</strain>
    </source>
</reference>
<dbReference type="AlphaFoldDB" id="A0A537IY51"/>
<protein>
    <submittedName>
        <fullName evidence="6">S9 family peptidase</fullName>
    </submittedName>
</protein>
<evidence type="ECO:0000256" key="3">
    <source>
        <dbReference type="ARBA" id="ARBA00022801"/>
    </source>
</evidence>
<dbReference type="SUPFAM" id="SSF82171">
    <property type="entry name" value="DPP6 N-terminal domain-like"/>
    <property type="match status" value="1"/>
</dbReference>
<name>A0A537IY51_9BACT</name>
<dbReference type="PANTHER" id="PTHR42776:SF27">
    <property type="entry name" value="DIPEPTIDYL PEPTIDASE FAMILY MEMBER 6"/>
    <property type="match status" value="1"/>
</dbReference>
<dbReference type="GO" id="GO:0004252">
    <property type="term" value="F:serine-type endopeptidase activity"/>
    <property type="evidence" value="ECO:0007669"/>
    <property type="project" value="TreeGrafter"/>
</dbReference>
<keyword evidence="3" id="KW-0378">Hydrolase</keyword>
<evidence type="ECO:0000256" key="2">
    <source>
        <dbReference type="ARBA" id="ARBA00022670"/>
    </source>
</evidence>
<evidence type="ECO:0000313" key="7">
    <source>
        <dbReference type="Proteomes" id="UP000318834"/>
    </source>
</evidence>
<evidence type="ECO:0000256" key="4">
    <source>
        <dbReference type="ARBA" id="ARBA00022825"/>
    </source>
</evidence>
<evidence type="ECO:0000313" key="6">
    <source>
        <dbReference type="EMBL" id="TMI76213.1"/>
    </source>
</evidence>